<proteinExistence type="predicted"/>
<gene>
    <name evidence="1" type="ORF">SAMN03080617_02682</name>
</gene>
<dbReference type="EMBL" id="FMXE01000018">
    <property type="protein sequence ID" value="SDA83722.1"/>
    <property type="molecule type" value="Genomic_DNA"/>
</dbReference>
<protein>
    <submittedName>
        <fullName evidence="1">Uncharacterized protein</fullName>
    </submittedName>
</protein>
<dbReference type="OrthoDB" id="934157at2"/>
<reference evidence="2" key="1">
    <citation type="submission" date="2016-10" db="EMBL/GenBank/DDBJ databases">
        <authorList>
            <person name="Varghese N."/>
            <person name="Submissions S."/>
        </authorList>
    </citation>
    <scope>NUCLEOTIDE SEQUENCE [LARGE SCALE GENOMIC DNA]</scope>
    <source>
        <strain evidence="2">DSM 22703</strain>
    </source>
</reference>
<organism evidence="1 2">
    <name type="scientific">Algoriphagus alkaliphilus</name>
    <dbReference type="NCBI Taxonomy" id="279824"/>
    <lineage>
        <taxon>Bacteria</taxon>
        <taxon>Pseudomonadati</taxon>
        <taxon>Bacteroidota</taxon>
        <taxon>Cytophagia</taxon>
        <taxon>Cytophagales</taxon>
        <taxon>Cyclobacteriaceae</taxon>
        <taxon>Algoriphagus</taxon>
    </lineage>
</organism>
<dbReference type="STRING" id="279824.SAMN03080617_02682"/>
<dbReference type="AlphaFoldDB" id="A0A1G5YN19"/>
<evidence type="ECO:0000313" key="1">
    <source>
        <dbReference type="EMBL" id="SDA83722.1"/>
    </source>
</evidence>
<name>A0A1G5YN19_9BACT</name>
<evidence type="ECO:0000313" key="2">
    <source>
        <dbReference type="Proteomes" id="UP000198756"/>
    </source>
</evidence>
<sequence length="254" mass="28893">MTSTKNSITGLVLEYDSGIIPPPYSHVFRLALDWSSGDLSTVLDLHYTEREELSEEEIFDEGFTPNDDYSHKGTLNSVWIKPLLQLYETTRWSSKEIEDGGITVTPLEKGKDEGVKIPSNQEEWQLMAQDLIQAIYETVKKEAPLKIDYRQVEGDQITDCSLTVHFSVREVIFEKKGASRVVNWEYAIQLIKIVFTPDYHYELAKEEAGTKRGAYINCGDGYWHELGKGVMNIDPSFDAVKKIRTGFADLIEGE</sequence>
<dbReference type="RefSeq" id="WP_092730765.1">
    <property type="nucleotide sequence ID" value="NZ_FMXE01000018.1"/>
</dbReference>
<accession>A0A1G5YN19</accession>
<keyword evidence="2" id="KW-1185">Reference proteome</keyword>
<dbReference type="Proteomes" id="UP000198756">
    <property type="component" value="Unassembled WGS sequence"/>
</dbReference>